<evidence type="ECO:0000313" key="2">
    <source>
        <dbReference type="EMBL" id="KQH81872.1"/>
    </source>
</evidence>
<feature type="transmembrane region" description="Helical" evidence="1">
    <location>
        <begin position="124"/>
        <end position="149"/>
    </location>
</feature>
<keyword evidence="1" id="KW-0472">Membrane</keyword>
<dbReference type="AlphaFoldDB" id="A0A0Q2UMI4"/>
<sequence length="158" mass="17686">MGTLRDAMGYPLLRAGLIMLILALLISVAGFYRVNESYSTSGTLGEGMHYLGDDKFESEYLYHNRTLILSSSGANLSLIQGTKITNYTLANREITLHPEERPVIYVFNGSVNYTYRATAVDYPYAVYSLLAFVLMLVGIVISFIGYTQFLRDVKEGKK</sequence>
<feature type="transmembrane region" description="Helical" evidence="1">
    <location>
        <begin position="12"/>
        <end position="32"/>
    </location>
</feature>
<dbReference type="Proteomes" id="UP000182125">
    <property type="component" value="Unassembled WGS sequence"/>
</dbReference>
<evidence type="ECO:0000313" key="5">
    <source>
        <dbReference type="Proteomes" id="UP000182125"/>
    </source>
</evidence>
<dbReference type="OrthoDB" id="98599at2157"/>
<evidence type="ECO:0000256" key="1">
    <source>
        <dbReference type="SAM" id="Phobius"/>
    </source>
</evidence>
<evidence type="ECO:0000313" key="3">
    <source>
        <dbReference type="EMBL" id="SEW05282.1"/>
    </source>
</evidence>
<keyword evidence="1" id="KW-1133">Transmembrane helix</keyword>
<keyword evidence="1" id="KW-0812">Transmembrane</keyword>
<protein>
    <submittedName>
        <fullName evidence="2">Uncharacterized protein</fullName>
    </submittedName>
</protein>
<reference evidence="2 4" key="1">
    <citation type="submission" date="2015-08" db="EMBL/GenBank/DDBJ databases">
        <title>Thermococcus thioreducens DSM 14981 genome sequencing.</title>
        <authorList>
            <person name="Hong S.-J."/>
            <person name="Kim M.-C."/>
            <person name="Shin J.-H."/>
        </authorList>
    </citation>
    <scope>NUCLEOTIDE SEQUENCE [LARGE SCALE GENOMIC DNA]</scope>
    <source>
        <strain evidence="2 4">DSM 14981</strain>
    </source>
</reference>
<dbReference type="EMBL" id="LIXN01000015">
    <property type="protein sequence ID" value="KQH81872.1"/>
    <property type="molecule type" value="Genomic_DNA"/>
</dbReference>
<dbReference type="PATRIC" id="fig|277988.4.peg.1894"/>
<reference evidence="3 5" key="2">
    <citation type="submission" date="2016-10" db="EMBL/GenBank/DDBJ databases">
        <authorList>
            <person name="de Groot N.N."/>
        </authorList>
    </citation>
    <scope>NUCLEOTIDE SEQUENCE [LARGE SCALE GENOMIC DNA]</scope>
    <source>
        <strain evidence="3 5">OGL-20</strain>
    </source>
</reference>
<organism evidence="2 4">
    <name type="scientific">Thermococcus thioreducens</name>
    <dbReference type="NCBI Taxonomy" id="277988"/>
    <lineage>
        <taxon>Archaea</taxon>
        <taxon>Methanobacteriati</taxon>
        <taxon>Methanobacteriota</taxon>
        <taxon>Thermococci</taxon>
        <taxon>Thermococcales</taxon>
        <taxon>Thermococcaceae</taxon>
        <taxon>Thermococcus</taxon>
    </lineage>
</organism>
<accession>A0A0Q2UMI4</accession>
<gene>
    <name evidence="2" type="ORF">AMR53_09010</name>
    <name evidence="3" type="ORF">SAMN05216170_1271</name>
</gene>
<evidence type="ECO:0000313" key="4">
    <source>
        <dbReference type="Proteomes" id="UP000051862"/>
    </source>
</evidence>
<dbReference type="EMBL" id="FOIW01000002">
    <property type="protein sequence ID" value="SEW05282.1"/>
    <property type="molecule type" value="Genomic_DNA"/>
</dbReference>
<dbReference type="STRING" id="277988.SAMN05216170_1271"/>
<dbReference type="RefSeq" id="WP_055429940.1">
    <property type="nucleotide sequence ID" value="NZ_FOIW01000002.1"/>
</dbReference>
<dbReference type="Proteomes" id="UP000051862">
    <property type="component" value="Unassembled WGS sequence"/>
</dbReference>
<proteinExistence type="predicted"/>
<name>A0A0Q2UMI4_9EURY</name>